<dbReference type="InterPro" id="IPR015943">
    <property type="entry name" value="WD40/YVTN_repeat-like_dom_sf"/>
</dbReference>
<reference evidence="1 2" key="1">
    <citation type="journal article" date="2021" name="BMC Biol.">
        <title>Horizontally acquired antibacterial genes associated with adaptive radiation of ladybird beetles.</title>
        <authorList>
            <person name="Li H.S."/>
            <person name="Tang X.F."/>
            <person name="Huang Y.H."/>
            <person name="Xu Z.Y."/>
            <person name="Chen M.L."/>
            <person name="Du X.Y."/>
            <person name="Qiu B.Y."/>
            <person name="Chen P.T."/>
            <person name="Zhang W."/>
            <person name="Slipinski A."/>
            <person name="Escalona H.E."/>
            <person name="Waterhouse R.M."/>
            <person name="Zwick A."/>
            <person name="Pang H."/>
        </authorList>
    </citation>
    <scope>NUCLEOTIDE SEQUENCE [LARGE SCALE GENOMIC DNA]</scope>
    <source>
        <strain evidence="1">SYSU2018</strain>
    </source>
</reference>
<evidence type="ECO:0000313" key="2">
    <source>
        <dbReference type="Proteomes" id="UP001516400"/>
    </source>
</evidence>
<dbReference type="EMBL" id="JABFTP020000001">
    <property type="protein sequence ID" value="KAL3267248.1"/>
    <property type="molecule type" value="Genomic_DNA"/>
</dbReference>
<feature type="non-terminal residue" evidence="1">
    <location>
        <position position="1"/>
    </location>
</feature>
<gene>
    <name evidence="1" type="ORF">HHI36_011381</name>
</gene>
<dbReference type="SUPFAM" id="SSF50978">
    <property type="entry name" value="WD40 repeat-like"/>
    <property type="match status" value="1"/>
</dbReference>
<feature type="non-terminal residue" evidence="1">
    <location>
        <position position="136"/>
    </location>
</feature>
<dbReference type="AlphaFoldDB" id="A0ABD2MLI2"/>
<keyword evidence="2" id="KW-1185">Reference proteome</keyword>
<organism evidence="1 2">
    <name type="scientific">Cryptolaemus montrouzieri</name>
    <dbReference type="NCBI Taxonomy" id="559131"/>
    <lineage>
        <taxon>Eukaryota</taxon>
        <taxon>Metazoa</taxon>
        <taxon>Ecdysozoa</taxon>
        <taxon>Arthropoda</taxon>
        <taxon>Hexapoda</taxon>
        <taxon>Insecta</taxon>
        <taxon>Pterygota</taxon>
        <taxon>Neoptera</taxon>
        <taxon>Endopterygota</taxon>
        <taxon>Coleoptera</taxon>
        <taxon>Polyphaga</taxon>
        <taxon>Cucujiformia</taxon>
        <taxon>Coccinelloidea</taxon>
        <taxon>Coccinellidae</taxon>
        <taxon>Scymninae</taxon>
        <taxon>Scymnini</taxon>
        <taxon>Cryptolaemus</taxon>
    </lineage>
</organism>
<evidence type="ECO:0000313" key="1">
    <source>
        <dbReference type="EMBL" id="KAL3267248.1"/>
    </source>
</evidence>
<name>A0ABD2MLI2_9CUCU</name>
<dbReference type="Proteomes" id="UP001516400">
    <property type="component" value="Unassembled WGS sequence"/>
</dbReference>
<proteinExistence type="predicted"/>
<dbReference type="InterPro" id="IPR036322">
    <property type="entry name" value="WD40_repeat_dom_sf"/>
</dbReference>
<protein>
    <submittedName>
        <fullName evidence="1">Uncharacterized protein</fullName>
    </submittedName>
</protein>
<sequence length="136" mass="15319">ISIIKRYRYDPESFHYFAQDGNGGIWILDCNVYVTPEKGKKLIECHAGEVMDLAAAPSNNFFATLGSGGKFLVYNYLTKQIIFDHTFPAKGSCMLWLEVALVRSGDELIMGFDDGNLRVCLLDLTEPKDIYLDVIQ</sequence>
<comment type="caution">
    <text evidence="1">The sequence shown here is derived from an EMBL/GenBank/DDBJ whole genome shotgun (WGS) entry which is preliminary data.</text>
</comment>
<dbReference type="Gene3D" id="2.130.10.10">
    <property type="entry name" value="YVTN repeat-like/Quinoprotein amine dehydrogenase"/>
    <property type="match status" value="1"/>
</dbReference>
<accession>A0ABD2MLI2</accession>